<dbReference type="PROSITE" id="PS51898">
    <property type="entry name" value="TYR_RECOMBINASE"/>
    <property type="match status" value="1"/>
</dbReference>
<evidence type="ECO:0000313" key="13">
    <source>
        <dbReference type="Proteomes" id="UP000273119"/>
    </source>
</evidence>
<sequence>MHTGQPQTVEHVVEAFVRHLRHERGRSENTVRAYRRDVESLLGSLGADSETTTQDAMGALDLAALRGWLAGASAAGAAPTTLSRHAAAARTFCAWARREELLSVDPSARLRAPKREKHLPPVLRPSQMTRLLTQDAEAGQETPVELRDHAAMELLYATGIRIGELVGLDMDDVDQGARTLRVLGKGNKQRVVPFGGPAAQALEGWLRRGRPALLTERSGPALLLGARGGRWDQRQARATVDAALGALGDTSASGPHALRHTAATHLLDGGADLRSVQELLGHSSLATTQLYTHVSVERLREGYRRAHPRA</sequence>
<keyword evidence="7 9" id="KW-0233">DNA recombination</keyword>
<feature type="active site" evidence="9">
    <location>
        <position position="256"/>
    </location>
</feature>
<keyword evidence="3 9" id="KW-0132">Cell division</keyword>
<feature type="domain" description="Core-binding (CB)" evidence="11">
    <location>
        <begin position="7"/>
        <end position="97"/>
    </location>
</feature>
<dbReference type="Pfam" id="PF02899">
    <property type="entry name" value="Phage_int_SAM_1"/>
    <property type="match status" value="1"/>
</dbReference>
<dbReference type="PANTHER" id="PTHR30349">
    <property type="entry name" value="PHAGE INTEGRASE-RELATED"/>
    <property type="match status" value="1"/>
</dbReference>
<dbReference type="Proteomes" id="UP000273119">
    <property type="component" value="Unassembled WGS sequence"/>
</dbReference>
<dbReference type="InterPro" id="IPR002104">
    <property type="entry name" value="Integrase_catalytic"/>
</dbReference>
<evidence type="ECO:0000256" key="2">
    <source>
        <dbReference type="ARBA" id="ARBA00022490"/>
    </source>
</evidence>
<keyword evidence="2 9" id="KW-0963">Cytoplasm</keyword>
<keyword evidence="4 9" id="KW-0159">Chromosome partition</keyword>
<dbReference type="InterPro" id="IPR050090">
    <property type="entry name" value="Tyrosine_recombinase_XerCD"/>
</dbReference>
<dbReference type="GO" id="GO:0005737">
    <property type="term" value="C:cytoplasm"/>
    <property type="evidence" value="ECO:0007669"/>
    <property type="project" value="UniProtKB-SubCell"/>
</dbReference>
<evidence type="ECO:0000256" key="5">
    <source>
        <dbReference type="ARBA" id="ARBA00022908"/>
    </source>
</evidence>
<keyword evidence="13" id="KW-1185">Reference proteome</keyword>
<dbReference type="GO" id="GO:0006313">
    <property type="term" value="P:DNA transposition"/>
    <property type="evidence" value="ECO:0007669"/>
    <property type="project" value="UniProtKB-UniRule"/>
</dbReference>
<organism evidence="12 13">
    <name type="scientific">Galactobacter caseinivorans</name>
    <dbReference type="NCBI Taxonomy" id="2676123"/>
    <lineage>
        <taxon>Bacteria</taxon>
        <taxon>Bacillati</taxon>
        <taxon>Actinomycetota</taxon>
        <taxon>Actinomycetes</taxon>
        <taxon>Micrococcales</taxon>
        <taxon>Micrococcaceae</taxon>
        <taxon>Galactobacter</taxon>
    </lineage>
</organism>
<dbReference type="InterPro" id="IPR013762">
    <property type="entry name" value="Integrase-like_cat_sf"/>
</dbReference>
<name>A0A496PGW3_9MICC</name>
<feature type="active site" evidence="9">
    <location>
        <position position="259"/>
    </location>
</feature>
<dbReference type="Pfam" id="PF00589">
    <property type="entry name" value="Phage_integrase"/>
    <property type="match status" value="1"/>
</dbReference>
<dbReference type="InterPro" id="IPR044068">
    <property type="entry name" value="CB"/>
</dbReference>
<accession>A0A496PGW3</accession>
<dbReference type="PROSITE" id="PS51900">
    <property type="entry name" value="CB"/>
    <property type="match status" value="1"/>
</dbReference>
<dbReference type="NCBIfam" id="NF001399">
    <property type="entry name" value="PRK00283.1"/>
    <property type="match status" value="1"/>
</dbReference>
<evidence type="ECO:0000256" key="3">
    <source>
        <dbReference type="ARBA" id="ARBA00022618"/>
    </source>
</evidence>
<evidence type="ECO:0000313" key="12">
    <source>
        <dbReference type="EMBL" id="RKW69720.1"/>
    </source>
</evidence>
<gene>
    <name evidence="9" type="primary">xerC</name>
    <name evidence="12" type="ORF">DWQ67_11505</name>
</gene>
<evidence type="ECO:0000256" key="8">
    <source>
        <dbReference type="ARBA" id="ARBA00023306"/>
    </source>
</evidence>
<comment type="function">
    <text evidence="9">Site-specific tyrosine recombinase, which acts by catalyzing the cutting and rejoining of the recombining DNA molecules. The XerC-XerD complex is essential to convert dimers of the bacterial chromosome into monomers to permit their segregation at cell division. It also contributes to the segregational stability of plasmids.</text>
</comment>
<dbReference type="HAMAP" id="MF_01808">
    <property type="entry name" value="Recomb_XerC_XerD"/>
    <property type="match status" value="1"/>
</dbReference>
<dbReference type="RefSeq" id="WP_121485766.1">
    <property type="nucleotide sequence ID" value="NZ_QQXL01000007.1"/>
</dbReference>
<dbReference type="Gene3D" id="1.10.443.10">
    <property type="entry name" value="Intergrase catalytic core"/>
    <property type="match status" value="1"/>
</dbReference>
<evidence type="ECO:0000259" key="11">
    <source>
        <dbReference type="PROSITE" id="PS51900"/>
    </source>
</evidence>
<evidence type="ECO:0000256" key="1">
    <source>
        <dbReference type="ARBA" id="ARBA00004496"/>
    </source>
</evidence>
<comment type="similarity">
    <text evidence="9">Belongs to the 'phage' integrase family. XerC subfamily.</text>
</comment>
<dbReference type="GO" id="GO:0051301">
    <property type="term" value="P:cell division"/>
    <property type="evidence" value="ECO:0007669"/>
    <property type="project" value="UniProtKB-KW"/>
</dbReference>
<comment type="caution">
    <text evidence="12">The sequence shown here is derived from an EMBL/GenBank/DDBJ whole genome shotgun (WGS) entry which is preliminary data.</text>
</comment>
<evidence type="ECO:0000256" key="4">
    <source>
        <dbReference type="ARBA" id="ARBA00022829"/>
    </source>
</evidence>
<dbReference type="SUPFAM" id="SSF56349">
    <property type="entry name" value="DNA breaking-rejoining enzymes"/>
    <property type="match status" value="1"/>
</dbReference>
<feature type="active site" evidence="9">
    <location>
        <position position="161"/>
    </location>
</feature>
<feature type="active site" description="O-(3'-phospho-DNA)-tyrosine intermediate" evidence="9">
    <location>
        <position position="291"/>
    </location>
</feature>
<feature type="active site" evidence="9">
    <location>
        <position position="185"/>
    </location>
</feature>
<evidence type="ECO:0000256" key="9">
    <source>
        <dbReference type="HAMAP-Rule" id="MF_01808"/>
    </source>
</evidence>
<dbReference type="CDD" id="cd00798">
    <property type="entry name" value="INT_XerDC_C"/>
    <property type="match status" value="1"/>
</dbReference>
<keyword evidence="6 9" id="KW-0238">DNA-binding</keyword>
<feature type="domain" description="Tyr recombinase" evidence="10">
    <location>
        <begin position="118"/>
        <end position="304"/>
    </location>
</feature>
<dbReference type="InterPro" id="IPR004107">
    <property type="entry name" value="Integrase_SAM-like_N"/>
</dbReference>
<keyword evidence="8 9" id="KW-0131">Cell cycle</keyword>
<dbReference type="EMBL" id="QQXL01000007">
    <property type="protein sequence ID" value="RKW69720.1"/>
    <property type="molecule type" value="Genomic_DNA"/>
</dbReference>
<keyword evidence="5 9" id="KW-0229">DNA integration</keyword>
<protein>
    <recommendedName>
        <fullName evidence="9">Tyrosine recombinase XerC</fullName>
    </recommendedName>
</protein>
<dbReference type="InterPro" id="IPR023009">
    <property type="entry name" value="Tyrosine_recombinase_XerC/XerD"/>
</dbReference>
<dbReference type="GO" id="GO:0007059">
    <property type="term" value="P:chromosome segregation"/>
    <property type="evidence" value="ECO:0007669"/>
    <property type="project" value="UniProtKB-UniRule"/>
</dbReference>
<dbReference type="InterPro" id="IPR011010">
    <property type="entry name" value="DNA_brk_join_enz"/>
</dbReference>
<reference evidence="12 13" key="1">
    <citation type="submission" date="2018-07" db="EMBL/GenBank/DDBJ databases">
        <title>Arthrobacter sp. nov., isolated from raw cow's milk with high bacterial count.</title>
        <authorList>
            <person name="Hahne J."/>
            <person name="Isele D."/>
            <person name="Lipski A."/>
        </authorList>
    </citation>
    <scope>NUCLEOTIDE SEQUENCE [LARGE SCALE GENOMIC DNA]</scope>
    <source>
        <strain evidence="12 13">JZ R-183</strain>
    </source>
</reference>
<evidence type="ECO:0000256" key="7">
    <source>
        <dbReference type="ARBA" id="ARBA00023172"/>
    </source>
</evidence>
<proteinExistence type="inferred from homology"/>
<evidence type="ECO:0000256" key="6">
    <source>
        <dbReference type="ARBA" id="ARBA00023125"/>
    </source>
</evidence>
<dbReference type="GO" id="GO:0009037">
    <property type="term" value="F:tyrosine-based site-specific recombinase activity"/>
    <property type="evidence" value="ECO:0007669"/>
    <property type="project" value="UniProtKB-UniRule"/>
</dbReference>
<evidence type="ECO:0000259" key="10">
    <source>
        <dbReference type="PROSITE" id="PS51898"/>
    </source>
</evidence>
<dbReference type="GO" id="GO:0003677">
    <property type="term" value="F:DNA binding"/>
    <property type="evidence" value="ECO:0007669"/>
    <property type="project" value="UniProtKB-UniRule"/>
</dbReference>
<dbReference type="Gene3D" id="1.10.150.130">
    <property type="match status" value="1"/>
</dbReference>
<dbReference type="AlphaFoldDB" id="A0A496PGW3"/>
<comment type="subunit">
    <text evidence="9">Forms a cyclic heterotetrameric complex composed of two molecules of XerC and two molecules of XerD.</text>
</comment>
<dbReference type="PANTHER" id="PTHR30349:SF77">
    <property type="entry name" value="TYROSINE RECOMBINASE XERC"/>
    <property type="match status" value="1"/>
</dbReference>
<dbReference type="InterPro" id="IPR010998">
    <property type="entry name" value="Integrase_recombinase_N"/>
</dbReference>
<comment type="subcellular location">
    <subcellularLocation>
        <location evidence="1 9">Cytoplasm</location>
    </subcellularLocation>
</comment>
<feature type="active site" evidence="9">
    <location>
        <position position="282"/>
    </location>
</feature>